<keyword evidence="1" id="KW-1133">Transmembrane helix</keyword>
<reference evidence="2" key="1">
    <citation type="submission" date="2022-12" db="EMBL/GenBank/DDBJ databases">
        <title>New Phytohabitans aurantiacus sp. RD004123 nov., an actinomycete isolated from soil.</title>
        <authorList>
            <person name="Triningsih D.W."/>
            <person name="Harunari E."/>
            <person name="Igarashi Y."/>
        </authorList>
    </citation>
    <scope>NUCLEOTIDE SEQUENCE</scope>
    <source>
        <strain evidence="2">RD004123</strain>
    </source>
</reference>
<keyword evidence="3" id="KW-1185">Reference proteome</keyword>
<dbReference type="Proteomes" id="UP001144280">
    <property type="component" value="Unassembled WGS sequence"/>
</dbReference>
<proteinExistence type="predicted"/>
<evidence type="ECO:0000256" key="1">
    <source>
        <dbReference type="SAM" id="Phobius"/>
    </source>
</evidence>
<gene>
    <name evidence="2" type="ORF">Pa4123_74210</name>
</gene>
<keyword evidence="1" id="KW-0472">Membrane</keyword>
<evidence type="ECO:0008006" key="4">
    <source>
        <dbReference type="Google" id="ProtNLM"/>
    </source>
</evidence>
<keyword evidence="1" id="KW-0812">Transmembrane</keyword>
<protein>
    <recommendedName>
        <fullName evidence="4">FtsX extracellular domain-containing protein</fullName>
    </recommendedName>
</protein>
<dbReference type="EMBL" id="BSDI01000055">
    <property type="protein sequence ID" value="GLI02143.1"/>
    <property type="molecule type" value="Genomic_DNA"/>
</dbReference>
<feature type="transmembrane region" description="Helical" evidence="1">
    <location>
        <begin position="48"/>
        <end position="69"/>
    </location>
</feature>
<organism evidence="2 3">
    <name type="scientific">Phytohabitans aurantiacus</name>
    <dbReference type="NCBI Taxonomy" id="3016789"/>
    <lineage>
        <taxon>Bacteria</taxon>
        <taxon>Bacillati</taxon>
        <taxon>Actinomycetota</taxon>
        <taxon>Actinomycetes</taxon>
        <taxon>Micromonosporales</taxon>
        <taxon>Micromonosporaceae</taxon>
    </lineage>
</organism>
<accession>A0ABQ5R6V9</accession>
<evidence type="ECO:0000313" key="2">
    <source>
        <dbReference type="EMBL" id="GLI02143.1"/>
    </source>
</evidence>
<evidence type="ECO:0000313" key="3">
    <source>
        <dbReference type="Proteomes" id="UP001144280"/>
    </source>
</evidence>
<sequence length="220" mass="23122">MPVGATPEAGVRIVFELCIRMIIRVPLCRVRRPEAGSGYRQGVRRFRIWGLVTALFVIASGVALMVPIVRGAASAGDPEVTVTKEVRGYTCAQIDYDDYCQRLAADLARRAPVPAAEIQAAKPLADELEAVLAGPTCPETEKMCIVETVAPTAETVRRAIVGAGFLGPIVRDARGADPAPRGAIMFAVPAGGACLVGHVSGHSSFVLVVGPLRDSGCAYP</sequence>
<name>A0ABQ5R6V9_9ACTN</name>
<comment type="caution">
    <text evidence="2">The sequence shown here is derived from an EMBL/GenBank/DDBJ whole genome shotgun (WGS) entry which is preliminary data.</text>
</comment>